<organism evidence="2 3">
    <name type="scientific">Brachybacterium paraconglomeratum</name>
    <dbReference type="NCBI Taxonomy" id="173362"/>
    <lineage>
        <taxon>Bacteria</taxon>
        <taxon>Bacillati</taxon>
        <taxon>Actinomycetota</taxon>
        <taxon>Actinomycetes</taxon>
        <taxon>Micrococcales</taxon>
        <taxon>Dermabacteraceae</taxon>
        <taxon>Brachybacterium</taxon>
    </lineage>
</organism>
<keyword evidence="2" id="KW-0255">Endonuclease</keyword>
<feature type="compositionally biased region" description="Basic and acidic residues" evidence="1">
    <location>
        <begin position="589"/>
        <end position="599"/>
    </location>
</feature>
<feature type="compositionally biased region" description="Pro residues" evidence="1">
    <location>
        <begin position="622"/>
        <end position="644"/>
    </location>
</feature>
<evidence type="ECO:0000313" key="3">
    <source>
        <dbReference type="Proteomes" id="UP000775129"/>
    </source>
</evidence>
<sequence>MSITRPEHSPGDEIADGARDAVRSERSDAAAPDASALEVALPSVPASLPVVTASSSAPAATSPDPVDDALIASLPARFRRVGARQARTRDALPDLGGCADDPALSEAAQRVWDAERATALALAAQYRALAALHEFEGEYEDACELDEVETLRAALGLRVTRSAASWRLRDAYQAVNHFPRTLENLESGSMPSAWFQKMLKTSQKLSESSRRDLDAVISTWSTEISPERFFTLLRALIEHLAERESRPDPVAALERTVELLPGAEAGTGTLKITGPIPEILARWKSVDESARAVQAAQRAALRDGTPVPHDPDGVVRETGRALPLTRLRYALLDTAELDVDGVAVPAERFRLNVTVPVLTLLGASDQPGMLDGVTPLPPSMARSLAGSCTVWHRVLTSASSGAFLPLPADRVTPTPAMLEHLRLRNGQCAVPGCTRPTSWASECDHIEECLRGTPGEGGTTEVENLHLLCWQHHLDKTNGLLDPTRLPAQAGKPGRTRWTVGRHGDAVTVLDDLDHASLEMVELLTAAWTGFLRGTRAGSPATSPNSPPEHPADRRVLTTPVAGEPTLQTQAPPGPPPTADPRPHRGSRHIPDPRTRAEPPPRPAPNPDAAPPTATPSHGETPTPPAQLPEPPPEGWGDHGPPPF</sequence>
<evidence type="ECO:0000256" key="1">
    <source>
        <dbReference type="SAM" id="MobiDB-lite"/>
    </source>
</evidence>
<feature type="region of interest" description="Disordered" evidence="1">
    <location>
        <begin position="564"/>
        <end position="644"/>
    </location>
</feature>
<reference evidence="2" key="2">
    <citation type="submission" date="2021-09" db="EMBL/GenBank/DDBJ databases">
        <authorList>
            <person name="Gilroy R."/>
        </authorList>
    </citation>
    <scope>NUCLEOTIDE SEQUENCE</scope>
    <source>
        <strain evidence="2">1647</strain>
    </source>
</reference>
<feature type="region of interest" description="Disordered" evidence="1">
    <location>
        <begin position="1"/>
        <end position="34"/>
    </location>
</feature>
<keyword evidence="2" id="KW-0378">Hydrolase</keyword>
<dbReference type="AlphaFoldDB" id="A0A921KR17"/>
<name>A0A921KR17_9MICO</name>
<proteinExistence type="predicted"/>
<comment type="caution">
    <text evidence="2">The sequence shown here is derived from an EMBL/GenBank/DDBJ whole genome shotgun (WGS) entry which is preliminary data.</text>
</comment>
<dbReference type="Proteomes" id="UP000775129">
    <property type="component" value="Unassembled WGS sequence"/>
</dbReference>
<dbReference type="GO" id="GO:0004519">
    <property type="term" value="F:endonuclease activity"/>
    <property type="evidence" value="ECO:0007669"/>
    <property type="project" value="UniProtKB-KW"/>
</dbReference>
<protein>
    <submittedName>
        <fullName evidence="2">HNH endonuclease</fullName>
    </submittedName>
</protein>
<evidence type="ECO:0000313" key="2">
    <source>
        <dbReference type="EMBL" id="HJF48371.1"/>
    </source>
</evidence>
<keyword evidence="2" id="KW-0540">Nuclease</keyword>
<feature type="compositionally biased region" description="Pro residues" evidence="1">
    <location>
        <begin position="600"/>
        <end position="614"/>
    </location>
</feature>
<dbReference type="InterPro" id="IPR003615">
    <property type="entry name" value="HNH_nuc"/>
</dbReference>
<dbReference type="CDD" id="cd00085">
    <property type="entry name" value="HNHc"/>
    <property type="match status" value="1"/>
</dbReference>
<dbReference type="EMBL" id="DYWO01000035">
    <property type="protein sequence ID" value="HJF48371.1"/>
    <property type="molecule type" value="Genomic_DNA"/>
</dbReference>
<gene>
    <name evidence="2" type="ORF">K8W24_01010</name>
</gene>
<accession>A0A921KR17</accession>
<feature type="compositionally biased region" description="Basic and acidic residues" evidence="1">
    <location>
        <begin position="1"/>
        <end position="28"/>
    </location>
</feature>
<reference evidence="2" key="1">
    <citation type="journal article" date="2021" name="PeerJ">
        <title>Extensive microbial diversity within the chicken gut microbiome revealed by metagenomics and culture.</title>
        <authorList>
            <person name="Gilroy R."/>
            <person name="Ravi A."/>
            <person name="Getino M."/>
            <person name="Pursley I."/>
            <person name="Horton D.L."/>
            <person name="Alikhan N.F."/>
            <person name="Baker D."/>
            <person name="Gharbi K."/>
            <person name="Hall N."/>
            <person name="Watson M."/>
            <person name="Adriaenssens E.M."/>
            <person name="Foster-Nyarko E."/>
            <person name="Jarju S."/>
            <person name="Secka A."/>
            <person name="Antonio M."/>
            <person name="Oren A."/>
            <person name="Chaudhuri R.R."/>
            <person name="La Ragione R."/>
            <person name="Hildebrand F."/>
            <person name="Pallen M.J."/>
        </authorList>
    </citation>
    <scope>NUCLEOTIDE SEQUENCE</scope>
    <source>
        <strain evidence="2">1647</strain>
    </source>
</reference>